<dbReference type="RefSeq" id="WP_320005249.1">
    <property type="nucleotide sequence ID" value="NZ_JAUHJS010000008.1"/>
</dbReference>
<name>A0ABT8F8A7_9BACT</name>
<sequence>MRNILSASIIALLLLGACSSESERCNLKSEYAAVSVQPSISRLDHELMKLRQAEEVIHFMDAHPAFADNFLGRQEYPHDSLVVNSLLALVQNPGIDTLYQEIQATFPQDLLNKQFTEIFQAIRYYYPDFELPQIEVGLTGFANDMYVNDKLLILGLDFYLGENATYRPINIPQYILRRYTPEHLMSNSLLFISQKFNLSNETDRSMLADMVYYGKSMYFIETMLPCTPDSLIIGYTAEEVKDTEENADIIWANFIQNELIYETDYTMKLKFLGERPKTVEIGNKCPGRIGMWLGWQIVRQYMERNPEVSLPELMADTNAQKIFEKSRYKPRT</sequence>
<comment type="caution">
    <text evidence="1">The sequence shown here is derived from an EMBL/GenBank/DDBJ whole genome shotgun (WGS) entry which is preliminary data.</text>
</comment>
<dbReference type="PROSITE" id="PS51257">
    <property type="entry name" value="PROKAR_LIPOPROTEIN"/>
    <property type="match status" value="1"/>
</dbReference>
<keyword evidence="2" id="KW-1185">Reference proteome</keyword>
<protein>
    <submittedName>
        <fullName evidence="1">Gliding motility lipoprotein GldB</fullName>
    </submittedName>
</protein>
<organism evidence="1 2">
    <name type="scientific">Shiella aurantiaca</name>
    <dbReference type="NCBI Taxonomy" id="3058365"/>
    <lineage>
        <taxon>Bacteria</taxon>
        <taxon>Pseudomonadati</taxon>
        <taxon>Bacteroidota</taxon>
        <taxon>Cytophagia</taxon>
        <taxon>Cytophagales</taxon>
        <taxon>Shiellaceae</taxon>
        <taxon>Shiella</taxon>
    </lineage>
</organism>
<evidence type="ECO:0000313" key="2">
    <source>
        <dbReference type="Proteomes" id="UP001168552"/>
    </source>
</evidence>
<reference evidence="1" key="1">
    <citation type="submission" date="2023-06" db="EMBL/GenBank/DDBJ databases">
        <title>Cytophagales bacterium Strain LB-30, isolated from soil.</title>
        <authorList>
            <person name="Liu B."/>
        </authorList>
    </citation>
    <scope>NUCLEOTIDE SEQUENCE</scope>
    <source>
        <strain evidence="1">LB-30</strain>
    </source>
</reference>
<gene>
    <name evidence="1" type="primary">gldB</name>
    <name evidence="1" type="ORF">QWY31_14465</name>
</gene>
<accession>A0ABT8F8A7</accession>
<dbReference type="Proteomes" id="UP001168552">
    <property type="component" value="Unassembled WGS sequence"/>
</dbReference>
<evidence type="ECO:0000313" key="1">
    <source>
        <dbReference type="EMBL" id="MDN4166711.1"/>
    </source>
</evidence>
<dbReference type="NCBIfam" id="TIGR03514">
    <property type="entry name" value="GldB_lipo"/>
    <property type="match status" value="1"/>
</dbReference>
<dbReference type="Pfam" id="PF25594">
    <property type="entry name" value="GldB_lipo"/>
    <property type="match status" value="1"/>
</dbReference>
<keyword evidence="1" id="KW-0449">Lipoprotein</keyword>
<proteinExistence type="predicted"/>
<dbReference type="InterPro" id="IPR019853">
    <property type="entry name" value="GldB-like"/>
</dbReference>
<dbReference type="EMBL" id="JAUHJS010000008">
    <property type="protein sequence ID" value="MDN4166711.1"/>
    <property type="molecule type" value="Genomic_DNA"/>
</dbReference>